<feature type="compositionally biased region" description="Basic residues" evidence="1">
    <location>
        <begin position="109"/>
        <end position="119"/>
    </location>
</feature>
<accession>A0A9C7C9M0</accession>
<feature type="region of interest" description="Disordered" evidence="1">
    <location>
        <begin position="90"/>
        <end position="119"/>
    </location>
</feature>
<sequence>MIQKEEIQKTRWNFSINKSSTSSNEERKKEKNHECLLNNNEFTQHPLPPLPSAPTLRLLTTSNIDHESRDNILNSIYAQVYHHHQYKNPETDYKNISEEDLGEYDSRPTFKRKYAPNSS</sequence>
<evidence type="ECO:0000313" key="2">
    <source>
        <dbReference type="EMBL" id="BDT63347.1"/>
    </source>
</evidence>
<dbReference type="EMBL" id="LC738883">
    <property type="protein sequence ID" value="BDT63347.1"/>
    <property type="molecule type" value="Genomic_DNA"/>
</dbReference>
<proteinExistence type="predicted"/>
<reference evidence="2" key="1">
    <citation type="submission" date="2022-10" db="EMBL/GenBank/DDBJ databases">
        <title>Genome sequences of endogenous nimaviruses in decapod crustaceans.</title>
        <authorList>
            <person name="Kawato S."/>
            <person name="Nozaki R."/>
            <person name="Kondo H."/>
            <person name="Hirono I."/>
        </authorList>
    </citation>
    <scope>NUCLEOTIDE SEQUENCE</scope>
    <source>
        <strain evidence="2">TUMSAT20210906</strain>
    </source>
</reference>
<organism evidence="2">
    <name type="scientific">Armadillidium vulgare clopovirus</name>
    <dbReference type="NCBI Taxonomy" id="2984284"/>
    <lineage>
        <taxon>Viruses</taxon>
        <taxon>Viruses incertae sedis</taxon>
        <taxon>Naldaviricetes</taxon>
        <taxon>Nimaviridae</taxon>
    </lineage>
</organism>
<name>A0A9C7C9M0_9VIRU</name>
<evidence type="ECO:0000256" key="1">
    <source>
        <dbReference type="SAM" id="MobiDB-lite"/>
    </source>
</evidence>
<protein>
    <submittedName>
        <fullName evidence="2">Uncharacterized protein</fullName>
    </submittedName>
</protein>